<feature type="chain" id="PRO_5001603984" description="Cytochrome b561 domain-containing protein" evidence="9">
    <location>
        <begin position="30"/>
        <end position="448"/>
    </location>
</feature>
<dbReference type="AlphaFoldDB" id="A0A061H6U6"/>
<feature type="region of interest" description="Disordered" evidence="7">
    <location>
        <begin position="409"/>
        <end position="448"/>
    </location>
</feature>
<evidence type="ECO:0000259" key="11">
    <source>
        <dbReference type="PROSITE" id="PS50939"/>
    </source>
</evidence>
<evidence type="ECO:0000259" key="10">
    <source>
        <dbReference type="PROSITE" id="PS50836"/>
    </source>
</evidence>
<feature type="domain" description="Cytochrome b561" evidence="11">
    <location>
        <begin position="201"/>
        <end position="393"/>
    </location>
</feature>
<dbReference type="RefSeq" id="XP_007880591.1">
    <property type="nucleotide sequence ID" value="XM_007882400.1"/>
</dbReference>
<gene>
    <name evidence="12" type="ORF">PFL1_04872</name>
</gene>
<dbReference type="Pfam" id="PF16010">
    <property type="entry name" value="CDH-cyt"/>
    <property type="match status" value="1"/>
</dbReference>
<dbReference type="InterPro" id="IPR006593">
    <property type="entry name" value="Cyt_b561/ferric_Rdtase_TM"/>
</dbReference>
<dbReference type="EMBL" id="KE361638">
    <property type="protein sequence ID" value="EPQ27735.1"/>
    <property type="molecule type" value="Genomic_DNA"/>
</dbReference>
<evidence type="ECO:0008006" key="14">
    <source>
        <dbReference type="Google" id="ProtNLM"/>
    </source>
</evidence>
<evidence type="ECO:0000256" key="2">
    <source>
        <dbReference type="ARBA" id="ARBA00022448"/>
    </source>
</evidence>
<organism evidence="12 13">
    <name type="scientific">Pseudozyma flocculosa PF-1</name>
    <dbReference type="NCBI Taxonomy" id="1277687"/>
    <lineage>
        <taxon>Eukaryota</taxon>
        <taxon>Fungi</taxon>
        <taxon>Dikarya</taxon>
        <taxon>Basidiomycota</taxon>
        <taxon>Ustilaginomycotina</taxon>
        <taxon>Ustilaginomycetes</taxon>
        <taxon>Ustilaginales</taxon>
        <taxon>Ustilaginaceae</taxon>
        <taxon>Pseudozyma</taxon>
    </lineage>
</organism>
<keyword evidence="4" id="KW-0249">Electron transport</keyword>
<dbReference type="OrthoDB" id="19261at2759"/>
<dbReference type="Proteomes" id="UP000053664">
    <property type="component" value="Unassembled WGS sequence"/>
</dbReference>
<dbReference type="InterPro" id="IPR015920">
    <property type="entry name" value="Cellobiose_DH-like_cyt"/>
</dbReference>
<dbReference type="eggNOG" id="ENOG502S50Z">
    <property type="taxonomic scope" value="Eukaryota"/>
</dbReference>
<dbReference type="CDD" id="cd09630">
    <property type="entry name" value="CDH_like_cytochrome"/>
    <property type="match status" value="1"/>
</dbReference>
<dbReference type="SMART" id="SM00665">
    <property type="entry name" value="B561"/>
    <property type="match status" value="1"/>
</dbReference>
<evidence type="ECO:0000256" key="1">
    <source>
        <dbReference type="ARBA" id="ARBA00004370"/>
    </source>
</evidence>
<dbReference type="PANTHER" id="PTHR47797:SF3">
    <property type="entry name" value="CYTOCHROME B561 DOMAIN-CONTAINING PROTEIN"/>
    <property type="match status" value="1"/>
</dbReference>
<dbReference type="PROSITE" id="PS50836">
    <property type="entry name" value="DOMON"/>
    <property type="match status" value="1"/>
</dbReference>
<feature type="transmembrane region" description="Helical" evidence="8">
    <location>
        <begin position="278"/>
        <end position="295"/>
    </location>
</feature>
<keyword evidence="3 8" id="KW-0812">Transmembrane</keyword>
<keyword evidence="9" id="KW-0732">Signal</keyword>
<protein>
    <recommendedName>
        <fullName evidence="14">Cytochrome b561 domain-containing protein</fullName>
    </recommendedName>
</protein>
<dbReference type="Pfam" id="PF03188">
    <property type="entry name" value="Cytochrom_B561"/>
    <property type="match status" value="1"/>
</dbReference>
<evidence type="ECO:0000256" key="9">
    <source>
        <dbReference type="SAM" id="SignalP"/>
    </source>
</evidence>
<keyword evidence="2" id="KW-0813">Transport</keyword>
<accession>A0A061H6U6</accession>
<feature type="transmembrane region" description="Helical" evidence="8">
    <location>
        <begin position="237"/>
        <end position="258"/>
    </location>
</feature>
<dbReference type="InterPro" id="IPR005018">
    <property type="entry name" value="DOMON_domain"/>
</dbReference>
<feature type="compositionally biased region" description="Polar residues" evidence="7">
    <location>
        <begin position="204"/>
        <end position="215"/>
    </location>
</feature>
<reference evidence="12 13" key="1">
    <citation type="journal article" date="2013" name="Plant Cell">
        <title>The transition from a phytopathogenic smut ancestor to an anamorphic biocontrol agent deciphered by comparative whole-genome analysis.</title>
        <authorList>
            <person name="Lefebvre F."/>
            <person name="Joly D.L."/>
            <person name="Labbe C."/>
            <person name="Teichmann B."/>
            <person name="Linning R."/>
            <person name="Belzile F."/>
            <person name="Bakkeren G."/>
            <person name="Belanger R.R."/>
        </authorList>
    </citation>
    <scope>NUCLEOTIDE SEQUENCE [LARGE SCALE GENOMIC DNA]</scope>
    <source>
        <strain evidence="12 13">PF-1</strain>
    </source>
</reference>
<keyword evidence="5 8" id="KW-1133">Transmembrane helix</keyword>
<keyword evidence="6 8" id="KW-0472">Membrane</keyword>
<feature type="domain" description="DOMON" evidence="10">
    <location>
        <begin position="45"/>
        <end position="163"/>
    </location>
</feature>
<feature type="signal peptide" evidence="9">
    <location>
        <begin position="1"/>
        <end position="29"/>
    </location>
</feature>
<dbReference type="PROSITE" id="PS50939">
    <property type="entry name" value="CYTOCHROME_B561"/>
    <property type="match status" value="1"/>
</dbReference>
<name>A0A061H6U6_9BASI</name>
<dbReference type="SMART" id="SM00664">
    <property type="entry name" value="DoH"/>
    <property type="match status" value="1"/>
</dbReference>
<evidence type="ECO:0000256" key="4">
    <source>
        <dbReference type="ARBA" id="ARBA00022982"/>
    </source>
</evidence>
<feature type="region of interest" description="Disordered" evidence="7">
    <location>
        <begin position="194"/>
        <end position="228"/>
    </location>
</feature>
<evidence type="ECO:0000256" key="7">
    <source>
        <dbReference type="SAM" id="MobiDB-lite"/>
    </source>
</evidence>
<dbReference type="GO" id="GO:0016020">
    <property type="term" value="C:membrane"/>
    <property type="evidence" value="ECO:0007669"/>
    <property type="project" value="UniProtKB-SubCell"/>
</dbReference>
<evidence type="ECO:0000256" key="3">
    <source>
        <dbReference type="ARBA" id="ARBA00022692"/>
    </source>
</evidence>
<evidence type="ECO:0000313" key="13">
    <source>
        <dbReference type="Proteomes" id="UP000053664"/>
    </source>
</evidence>
<evidence type="ECO:0000256" key="6">
    <source>
        <dbReference type="ARBA" id="ARBA00023136"/>
    </source>
</evidence>
<dbReference type="GeneID" id="19318972"/>
<evidence type="ECO:0000313" key="12">
    <source>
        <dbReference type="EMBL" id="EPQ27735.1"/>
    </source>
</evidence>
<feature type="transmembrane region" description="Helical" evidence="8">
    <location>
        <begin position="307"/>
        <end position="327"/>
    </location>
</feature>
<dbReference type="Gene3D" id="1.20.120.1770">
    <property type="match status" value="1"/>
</dbReference>
<dbReference type="SUPFAM" id="SSF49344">
    <property type="entry name" value="CBD9-like"/>
    <property type="match status" value="1"/>
</dbReference>
<dbReference type="HOGENOM" id="CLU_038404_1_0_1"/>
<comment type="subcellular location">
    <subcellularLocation>
        <location evidence="1">Membrane</location>
    </subcellularLocation>
</comment>
<dbReference type="PANTHER" id="PTHR47797">
    <property type="entry name" value="DEHYDROGENASE, PUTATIVE (AFU_ORTHOLOGUE AFUA_8G05805)-RELATED"/>
    <property type="match status" value="1"/>
</dbReference>
<dbReference type="CDD" id="cd08760">
    <property type="entry name" value="Cyt_b561_FRRS1_like"/>
    <property type="match status" value="1"/>
</dbReference>
<feature type="transmembrane region" description="Helical" evidence="8">
    <location>
        <begin position="339"/>
        <end position="362"/>
    </location>
</feature>
<sequence length="448" mass="47913">MIVPTARTVFGASAMLAASVLSTAGTVAAQANSPSGLTADTACNSNLCLNAIYDMSANRINYTMTTQQGGKQIGWYAVGTGSRMAGSDMMIGWVGTDGKPIMSQRTASGHRMPTTAITAQAAMPINARTFSNSTGTAWSWSSPVSSSSSLSPSAKTSFIWAVNGNSNPADDPSAAIREHTDYGVLNLDLTKAYTPPADGKAPPVTTTPATSNGQTGDASASSGGDGDEGSSKTYRLILAHLIFMTLAWMVVAPIAVLIGRYGRTTMKAWYPWHQNLQFGTLVLAIVGFGVIVYMVEDGGGGHFDNLHAKVGLSVFILAVLQGVLGITGHKTRRFNPIRIVHVVVGVVTMALAIWNVGLGYELWSEQHGTKASKYIIWGVGFGLFGGLWVLGLALLPKQLKTWKAEEQEKRGLPYQHDQPPAQYQDQQQHRRNRDDIRLLEKSQPPSLE</sequence>
<dbReference type="KEGG" id="pfp:PFL1_04872"/>
<dbReference type="Gene3D" id="2.60.40.1210">
    <property type="entry name" value="Cellobiose dehydrogenase, cytochrome domain"/>
    <property type="match status" value="1"/>
</dbReference>
<feature type="compositionally biased region" description="Low complexity" evidence="7">
    <location>
        <begin position="414"/>
        <end position="426"/>
    </location>
</feature>
<feature type="transmembrane region" description="Helical" evidence="8">
    <location>
        <begin position="374"/>
        <end position="395"/>
    </location>
</feature>
<proteinExistence type="predicted"/>
<evidence type="ECO:0000256" key="8">
    <source>
        <dbReference type="SAM" id="Phobius"/>
    </source>
</evidence>
<evidence type="ECO:0000256" key="5">
    <source>
        <dbReference type="ARBA" id="ARBA00022989"/>
    </source>
</evidence>